<sequence length="1268" mass="145495">MRVARLMGNVREPLQNSTTKALIVMTTYALISIICIAPQQTSQREYQALMRHSTDNLRSINNPARGARLCNSHQAQEMAPVGVDAGARHEVANHGNRKHRIQRVTAPDSVNSLELSTSQNSTASPSSFEAPSASVEIIVECDPAAQSDGGSMPANGSVPSANSKDMSYGDKLPSLEDIMESPLLKTPVGKWLQTEDRLSREEVPLPHGGGSNGEERNKSRNYTSSPDPYSNLFGPKISVNEHIPGTPMDTPDIVSEFNKSFNSSTTSIVNERRRSSSKLLGSQVDPKEPTIVPDGSQGSPSDHLQAGTTATTGEKNVSLGKGSLRNLLKLRKASDHSQGTRRSSQQDKEGLDPESLMFRDGRRKIDMMLCYEEDDQGVMTELEALKRHQRKLFHENLVREGLEIEVEDKTQAFDGKTYFVKIHIPWRTESRYAEVMNLKLPVKRFITISVKEEETALRRQQNKILGYWHQLMSLTEYNHERIEKEPSFYSATTNGNPEEQFIVKDRCTSYTSAQRSLIVMQILMRTRFDETEKVNNVGIRRLLNDGTYLACFPLHEGRYEKDHSSGALFDRRLLYLEWARPIKWFKKQPLCLVRKYFGDKIALYFCWLGFYTKMLYAPAFVGLFCFLYGLASMDSSDNIPTKEICDENGPGKTTLCPLCDRACSYQKLHESCFFAQLTYLFDNPSTVFFAIFMSFWATTFLELWKRKQSVLVWEWDLQNIENEEDMRPEFETTIKTFRINPVTREKEPYMPTWTRAIRFFATSSAVLFMISIVLGAVLGTIIYRISLVSVIYSGGGSFFRTHAKLFTTMTGALINLVIIMLLTRIYHKLALYLTNMENPRTQTEYEDSYTVKIFVFEFMNFYSSLIYIAFFKGRFYDYPGDDVARKSEFLRLKGDICDPAGCLSELCIQLAIIMVGKQCWNNFMEYFFPAFYNWWRRRKHQQLTKDETHMHMAWEQDYHLQDPGKLALFDEYLEMIVQYGFVTLFVAAFPLAPLFALLNNIAEIRLDAYKMVTQSRRPLAERVEDIGAWYGILRIITYTAVVSNAFVIAYTSDFIPRMVYKYVYSPQFSLHGYIEHSLSITKKILAHDGQVLERVNSPQSIAHVTLAFNTSDYKEEWGTKTESDPDTCQYRGYRNGPDADEQYGLSPHYWHVFAARLAFVVIFEHIVFVLTGIMQFIIPDIPIEVKTQMQREQLLAKEAKYQHGLKKSRETDYEEILQTLREQSNNSRQGMRGSWARRLSRLSDGLDAHVEVPNRPRHSLESTVWEVT</sequence>
<evidence type="ECO:0000256" key="8">
    <source>
        <dbReference type="RuleBase" id="RU280814"/>
    </source>
</evidence>
<feature type="compositionally biased region" description="Polar residues" evidence="9">
    <location>
        <begin position="257"/>
        <end position="269"/>
    </location>
</feature>
<feature type="compositionally biased region" description="Basic and acidic residues" evidence="9">
    <location>
        <begin position="344"/>
        <end position="357"/>
    </location>
</feature>
<dbReference type="GO" id="GO:0005886">
    <property type="term" value="C:plasma membrane"/>
    <property type="evidence" value="ECO:0007669"/>
    <property type="project" value="UniProtKB-SubCell"/>
</dbReference>
<comment type="subcellular location">
    <subcellularLocation>
        <location evidence="1">Cell membrane</location>
        <topology evidence="1">Multi-pass membrane protein</topology>
    </subcellularLocation>
    <subcellularLocation>
        <location evidence="8">Membrane</location>
        <topology evidence="8">Multi-pass membrane protein</topology>
    </subcellularLocation>
</comment>
<feature type="domain" description="Anoctamin dimerisation" evidence="11">
    <location>
        <begin position="357"/>
        <end position="590"/>
    </location>
</feature>
<feature type="transmembrane region" description="Helical" evidence="8">
    <location>
        <begin position="602"/>
        <end position="631"/>
    </location>
</feature>
<keyword evidence="7" id="KW-0325">Glycoprotein</keyword>
<proteinExistence type="inferred from homology"/>
<evidence type="ECO:0000313" key="12">
    <source>
        <dbReference type="EnsemblMetazoa" id="AATE003139-PA.1"/>
    </source>
</evidence>
<feature type="region of interest" description="Disordered" evidence="9">
    <location>
        <begin position="144"/>
        <end position="167"/>
    </location>
</feature>
<organism evidence="12">
    <name type="scientific">Anopheles atroparvus</name>
    <name type="common">European mosquito</name>
    <dbReference type="NCBI Taxonomy" id="41427"/>
    <lineage>
        <taxon>Eukaryota</taxon>
        <taxon>Metazoa</taxon>
        <taxon>Ecdysozoa</taxon>
        <taxon>Arthropoda</taxon>
        <taxon>Hexapoda</taxon>
        <taxon>Insecta</taxon>
        <taxon>Pterygota</taxon>
        <taxon>Neoptera</taxon>
        <taxon>Endopterygota</taxon>
        <taxon>Diptera</taxon>
        <taxon>Nematocera</taxon>
        <taxon>Culicoidea</taxon>
        <taxon>Culicidae</taxon>
        <taxon>Anophelinae</taxon>
        <taxon>Anopheles</taxon>
    </lineage>
</organism>
<feature type="compositionally biased region" description="Basic and acidic residues" evidence="9">
    <location>
        <begin position="195"/>
        <end position="204"/>
    </location>
</feature>
<dbReference type="InterPro" id="IPR007632">
    <property type="entry name" value="Anoctamin"/>
</dbReference>
<dbReference type="Pfam" id="PF04547">
    <property type="entry name" value="Anoctamin"/>
    <property type="match status" value="1"/>
</dbReference>
<feature type="transmembrane region" description="Helical" evidence="8">
    <location>
        <begin position="849"/>
        <end position="870"/>
    </location>
</feature>
<evidence type="ECO:0000256" key="1">
    <source>
        <dbReference type="ARBA" id="ARBA00004651"/>
    </source>
</evidence>
<dbReference type="InterPro" id="IPR032394">
    <property type="entry name" value="Anoct_dimer"/>
</dbReference>
<dbReference type="InterPro" id="IPR049452">
    <property type="entry name" value="Anoctamin_TM"/>
</dbReference>
<feature type="region of interest" description="Disordered" evidence="9">
    <location>
        <begin position="195"/>
        <end position="357"/>
    </location>
</feature>
<feature type="transmembrane region" description="Helical" evidence="8">
    <location>
        <begin position="976"/>
        <end position="998"/>
    </location>
</feature>
<evidence type="ECO:0000256" key="6">
    <source>
        <dbReference type="ARBA" id="ARBA00023136"/>
    </source>
</evidence>
<feature type="compositionally biased region" description="Polar residues" evidence="9">
    <location>
        <begin position="296"/>
        <end position="315"/>
    </location>
</feature>
<feature type="transmembrane region" description="Helical" evidence="8">
    <location>
        <begin position="20"/>
        <end position="37"/>
    </location>
</feature>
<evidence type="ECO:0000256" key="2">
    <source>
        <dbReference type="ARBA" id="ARBA00009671"/>
    </source>
</evidence>
<feature type="transmembrane region" description="Helical" evidence="8">
    <location>
        <begin position="805"/>
        <end position="826"/>
    </location>
</feature>
<keyword evidence="3" id="KW-1003">Cell membrane</keyword>
<name>A0A182IPR9_ANOAO</name>
<evidence type="ECO:0000256" key="7">
    <source>
        <dbReference type="ARBA" id="ARBA00023180"/>
    </source>
</evidence>
<evidence type="ECO:0000259" key="10">
    <source>
        <dbReference type="Pfam" id="PF04547"/>
    </source>
</evidence>
<reference evidence="12" key="1">
    <citation type="submission" date="2022-08" db="UniProtKB">
        <authorList>
            <consortium name="EnsemblMetazoa"/>
        </authorList>
    </citation>
    <scope>IDENTIFICATION</scope>
    <source>
        <strain evidence="12">EBRO</strain>
    </source>
</reference>
<feature type="domain" description="Anoctamin transmembrane" evidence="10">
    <location>
        <begin position="593"/>
        <end position="1192"/>
    </location>
</feature>
<feature type="transmembrane region" description="Helical" evidence="8">
    <location>
        <begin position="1026"/>
        <end position="1050"/>
    </location>
</feature>
<dbReference type="EnsemblMetazoa" id="AATE003139-RA">
    <property type="protein sequence ID" value="AATE003139-PA.1"/>
    <property type="gene ID" value="AATE003139"/>
</dbReference>
<evidence type="ECO:0000256" key="9">
    <source>
        <dbReference type="SAM" id="MobiDB-lite"/>
    </source>
</evidence>
<evidence type="ECO:0000256" key="3">
    <source>
        <dbReference type="ARBA" id="ARBA00022475"/>
    </source>
</evidence>
<protein>
    <recommendedName>
        <fullName evidence="8">Anoctamin</fullName>
    </recommendedName>
</protein>
<evidence type="ECO:0000256" key="5">
    <source>
        <dbReference type="ARBA" id="ARBA00022989"/>
    </source>
</evidence>
<comment type="similarity">
    <text evidence="2 8">Belongs to the anoctamin family.</text>
</comment>
<dbReference type="AlphaFoldDB" id="A0A182IPR9"/>
<feature type="region of interest" description="Disordered" evidence="9">
    <location>
        <begin position="106"/>
        <end position="131"/>
    </location>
</feature>
<evidence type="ECO:0000259" key="11">
    <source>
        <dbReference type="Pfam" id="PF16178"/>
    </source>
</evidence>
<keyword evidence="4 8" id="KW-0812">Transmembrane</keyword>
<keyword evidence="6 8" id="KW-0472">Membrane</keyword>
<feature type="transmembrane region" description="Helical" evidence="8">
    <location>
        <begin position="759"/>
        <end position="785"/>
    </location>
</feature>
<dbReference type="Pfam" id="PF16178">
    <property type="entry name" value="Anoct_dimer"/>
    <property type="match status" value="1"/>
</dbReference>
<accession>A0A182IPR9</accession>
<evidence type="ECO:0000256" key="4">
    <source>
        <dbReference type="ARBA" id="ARBA00022692"/>
    </source>
</evidence>
<feature type="transmembrane region" description="Helical" evidence="8">
    <location>
        <begin position="1153"/>
        <end position="1178"/>
    </location>
</feature>
<dbReference type="PANTHER" id="PTHR12308:SF84">
    <property type="entry name" value="ANOCTAMIN"/>
    <property type="match status" value="1"/>
</dbReference>
<dbReference type="VEuPathDB" id="VectorBase:AATE003139"/>
<keyword evidence="5 8" id="KW-1133">Transmembrane helix</keyword>
<dbReference type="GO" id="GO:0005254">
    <property type="term" value="F:chloride channel activity"/>
    <property type="evidence" value="ECO:0007669"/>
    <property type="project" value="TreeGrafter"/>
</dbReference>
<dbReference type="GO" id="GO:0046983">
    <property type="term" value="F:protein dimerization activity"/>
    <property type="evidence" value="ECO:0007669"/>
    <property type="project" value="InterPro"/>
</dbReference>
<feature type="compositionally biased region" description="Low complexity" evidence="9">
    <location>
        <begin position="116"/>
        <end position="131"/>
    </location>
</feature>
<dbReference type="PANTHER" id="PTHR12308">
    <property type="entry name" value="ANOCTAMIN"/>
    <property type="match status" value="1"/>
</dbReference>